<keyword evidence="6" id="KW-0732">Signal</keyword>
<accession>Q5D2M8</accession>
<feature type="domain" description="Antistasin-like" evidence="7">
    <location>
        <begin position="47"/>
        <end position="72"/>
    </location>
</feature>
<dbReference type="GO" id="GO:0004867">
    <property type="term" value="F:serine-type endopeptidase inhibitor activity"/>
    <property type="evidence" value="ECO:0007669"/>
    <property type="project" value="UniProtKB-KW"/>
</dbReference>
<keyword evidence="4" id="KW-0646">Protease inhibitor</keyword>
<dbReference type="Pfam" id="PF02822">
    <property type="entry name" value="Antistasin"/>
    <property type="match status" value="3"/>
</dbReference>
<dbReference type="EMBL" id="AY913947">
    <property type="protein sequence ID" value="AAX11350.1"/>
    <property type="molecule type" value="mRNA"/>
</dbReference>
<keyword evidence="5" id="KW-0722">Serine protease inhibitor</keyword>
<dbReference type="PROSITE" id="PS51252">
    <property type="entry name" value="ANTISTASIN"/>
    <property type="match status" value="4"/>
</dbReference>
<keyword evidence="3" id="KW-0964">Secreted</keyword>
<dbReference type="InterPro" id="IPR004094">
    <property type="entry name" value="Antistasin-like"/>
</dbReference>
<feature type="domain" description="Antistasin-like" evidence="7">
    <location>
        <begin position="81"/>
        <end position="109"/>
    </location>
</feature>
<comment type="subcellular location">
    <subcellularLocation>
        <location evidence="1">Secreted</location>
    </subcellularLocation>
</comment>
<dbReference type="SUPFAM" id="SSF57262">
    <property type="entry name" value="Leech antihemostatic proteins"/>
    <property type="match status" value="4"/>
</dbReference>
<evidence type="ECO:0000313" key="8">
    <source>
        <dbReference type="EMBL" id="AAX11350.1"/>
    </source>
</evidence>
<dbReference type="InterPro" id="IPR011061">
    <property type="entry name" value="Hirudin/antistatin"/>
</dbReference>
<feature type="chain" id="PRO_5004255182" evidence="6">
    <location>
        <begin position="23"/>
        <end position="187"/>
    </location>
</feature>
<comment type="similarity">
    <text evidence="2">Belongs to the protease inhibitor I15 (antistasin) family.</text>
</comment>
<dbReference type="Gene3D" id="2.10.22.10">
    <property type="entry name" value="Antistasin, domain 1"/>
    <property type="match status" value="4"/>
</dbReference>
<reference evidence="8" key="1">
    <citation type="submission" date="2005-01" db="EMBL/GenBank/DDBJ databases">
        <title>Eisenstasin, new antistasin family inhibitor from the earthworm.</title>
        <authorList>
            <person name="Cho H.J."/>
            <person name="Tak E.S."/>
            <person name="Cho S.J."/>
            <person name="Lee B.E."/>
            <person name="Ik L.D."/>
            <person name="Park S.C."/>
        </authorList>
    </citation>
    <scope>NUCLEOTIDE SEQUENCE</scope>
    <source>
        <tissue evidence="8">Midgut</tissue>
    </source>
</reference>
<dbReference type="AlphaFoldDB" id="Q5D2M8"/>
<dbReference type="GO" id="GO:0005576">
    <property type="term" value="C:extracellular region"/>
    <property type="evidence" value="ECO:0007669"/>
    <property type="project" value="UniProtKB-SubCell"/>
</dbReference>
<evidence type="ECO:0000256" key="3">
    <source>
        <dbReference type="ARBA" id="ARBA00022525"/>
    </source>
</evidence>
<feature type="domain" description="Antistasin-like" evidence="7">
    <location>
        <begin position="154"/>
        <end position="180"/>
    </location>
</feature>
<evidence type="ECO:0000256" key="6">
    <source>
        <dbReference type="SAM" id="SignalP"/>
    </source>
</evidence>
<proteinExistence type="evidence at transcript level"/>
<evidence type="ECO:0000256" key="5">
    <source>
        <dbReference type="ARBA" id="ARBA00022900"/>
    </source>
</evidence>
<feature type="signal peptide" evidence="6">
    <location>
        <begin position="1"/>
        <end position="22"/>
    </location>
</feature>
<evidence type="ECO:0000256" key="4">
    <source>
        <dbReference type="ARBA" id="ARBA00022690"/>
    </source>
</evidence>
<evidence type="ECO:0000259" key="7">
    <source>
        <dbReference type="PROSITE" id="PS51252"/>
    </source>
</evidence>
<name>Q5D2M8_9ANNE</name>
<protein>
    <submittedName>
        <fullName evidence="8">Eisenstasin II</fullName>
    </submittedName>
</protein>
<evidence type="ECO:0000256" key="2">
    <source>
        <dbReference type="ARBA" id="ARBA00008768"/>
    </source>
</evidence>
<sequence>MEKSVILVSLVLVVTFFQITEQRRPRGQWGNHHRVSTSDSSNTNDGCSRFRCWKECTHGFMNDSRGCQICACARDPNADPCPAIECPDTTQRCRFGYRTDENDCATCECREFNRTREACTQVQCTMECPDGFLKDHRGCEICRCKSAAYRRTSCRRHARCRNECAFGRATDRRGCPSCTCNPQPAQP</sequence>
<evidence type="ECO:0000256" key="1">
    <source>
        <dbReference type="ARBA" id="ARBA00004613"/>
    </source>
</evidence>
<organism evidence="8">
    <name type="scientific">Eisenia andrei</name>
    <dbReference type="NCBI Taxonomy" id="168636"/>
    <lineage>
        <taxon>Eukaryota</taxon>
        <taxon>Metazoa</taxon>
        <taxon>Spiralia</taxon>
        <taxon>Lophotrochozoa</taxon>
        <taxon>Annelida</taxon>
        <taxon>Clitellata</taxon>
        <taxon>Oligochaeta</taxon>
        <taxon>Crassiclitellata</taxon>
        <taxon>Lumbricina</taxon>
        <taxon>Lumbricidae</taxon>
        <taxon>Lumbricinae</taxon>
        <taxon>Eisenia</taxon>
    </lineage>
</organism>
<feature type="domain" description="Antistasin-like" evidence="7">
    <location>
        <begin position="119"/>
        <end position="144"/>
    </location>
</feature>